<protein>
    <submittedName>
        <fullName evidence="1">Uncharacterized protein</fullName>
    </submittedName>
</protein>
<organism evidence="1 2">
    <name type="scientific">Paracoccus cavernae</name>
    <dbReference type="NCBI Taxonomy" id="1571207"/>
    <lineage>
        <taxon>Bacteria</taxon>
        <taxon>Pseudomonadati</taxon>
        <taxon>Pseudomonadota</taxon>
        <taxon>Alphaproteobacteria</taxon>
        <taxon>Rhodobacterales</taxon>
        <taxon>Paracoccaceae</taxon>
        <taxon>Paracoccus</taxon>
    </lineage>
</organism>
<proteinExistence type="predicted"/>
<dbReference type="EMBL" id="JAUFRC010000001">
    <property type="protein sequence ID" value="MDN3712805.1"/>
    <property type="molecule type" value="Genomic_DNA"/>
</dbReference>
<evidence type="ECO:0000313" key="2">
    <source>
        <dbReference type="Proteomes" id="UP001243846"/>
    </source>
</evidence>
<sequence>MAAADGLGLDAAPRGGDALAHLEEDGRIEIGAIPARGTGACGF</sequence>
<name>A0ABT8D7S9_9RHOB</name>
<dbReference type="Proteomes" id="UP001243846">
    <property type="component" value="Unassembled WGS sequence"/>
</dbReference>
<evidence type="ECO:0000313" key="1">
    <source>
        <dbReference type="EMBL" id="MDN3712805.1"/>
    </source>
</evidence>
<keyword evidence="2" id="KW-1185">Reference proteome</keyword>
<comment type="caution">
    <text evidence="1">The sequence shown here is derived from an EMBL/GenBank/DDBJ whole genome shotgun (WGS) entry which is preliminary data.</text>
</comment>
<accession>A0ABT8D7S9</accession>
<reference evidence="2" key="1">
    <citation type="journal article" date="2019" name="Int. J. Syst. Evol. Microbiol.">
        <title>The Global Catalogue of Microorganisms (GCM) 10K type strain sequencing project: providing services to taxonomists for standard genome sequencing and annotation.</title>
        <authorList>
            <consortium name="The Broad Institute Genomics Platform"/>
            <consortium name="The Broad Institute Genome Sequencing Center for Infectious Disease"/>
            <person name="Wu L."/>
            <person name="Ma J."/>
        </authorList>
    </citation>
    <scope>NUCLEOTIDE SEQUENCE [LARGE SCALE GENOMIC DNA]</scope>
    <source>
        <strain evidence="2">CECT 8482</strain>
    </source>
</reference>
<gene>
    <name evidence="1" type="ORF">QWZ10_15450</name>
</gene>